<gene>
    <name evidence="14" type="ORF">SAMN05192589_102298</name>
</gene>
<evidence type="ECO:0000256" key="11">
    <source>
        <dbReference type="ARBA" id="ARBA00023136"/>
    </source>
</evidence>
<feature type="domain" description="Peptidase M48" evidence="13">
    <location>
        <begin position="261"/>
        <end position="446"/>
    </location>
</feature>
<proteinExistence type="predicted"/>
<comment type="cofactor">
    <cofactor evidence="1">
        <name>Zn(2+)</name>
        <dbReference type="ChEBI" id="CHEBI:29105"/>
    </cofactor>
</comment>
<reference evidence="14 15" key="1">
    <citation type="submission" date="2016-10" db="EMBL/GenBank/DDBJ databases">
        <authorList>
            <person name="de Groot N.N."/>
        </authorList>
    </citation>
    <scope>NUCLEOTIDE SEQUENCE [LARGE SCALE GENOMIC DNA]</scope>
    <source>
        <strain evidence="14 15">DSM 16619</strain>
    </source>
</reference>
<keyword evidence="10" id="KW-0482">Metalloprotease</keyword>
<dbReference type="AlphaFoldDB" id="A0A1G6M0G6"/>
<keyword evidence="4 14" id="KW-0645">Protease</keyword>
<feature type="transmembrane region" description="Helical" evidence="12">
    <location>
        <begin position="109"/>
        <end position="133"/>
    </location>
</feature>
<sequence>MALHPTLRAGLGKAFLLSVLSLFAVPLITLFFAGHVQRDLDTKFLAAIEPRIEAAKDLSPADKQEQKAYYRAHPPSTICTDHTPDAQEYREAMCPPYSNNWQFFMARAVAVWTLVAGALVLLAALGLGALAFVNRKLQHASFIAGWRLMTAASALAVVVQGAMVAWLSFWVTAYFWHRYSPKLIIAVAICVAIAVVMTVVGIFKRAHSHNEVEGELVQEADAPLLWQRIRHMAERLKTAPPQQIVAGIDANFFVTESPIHAGGQVLTGRTLFVSIPLLRLLDQSEADAVFAHELAHLGGGDTESSARLGPKLVQYDQYHHAMRTSGMTAVVSPLLSLYRLIFEWALARDSRAREFKADRVAAKLVSPQAIGQSLVKIAAYAKYRHKIESDLFDKEEQLAGALGIAHFISRGLPPYAQSAEFQAEMHTANVPHPFDTHPLMAERIRNVGWVLPESDYGAIVVRPPERTWAQDILTADAIEERLWSDYEQAFAQGHERSLAYRYEPANAEELAVVLKYFPAREFALKGGNTVQVSHEGITTSADGVSVPWDAVKGLAFKDGTFGDALIVTHPEKSMLRSKTTKLKISGLKKEKERFKATVAHYWERHQVMRGQETLDD</sequence>
<evidence type="ECO:0000256" key="12">
    <source>
        <dbReference type="SAM" id="Phobius"/>
    </source>
</evidence>
<dbReference type="InterPro" id="IPR050083">
    <property type="entry name" value="HtpX_protease"/>
</dbReference>
<dbReference type="Proteomes" id="UP000198781">
    <property type="component" value="Unassembled WGS sequence"/>
</dbReference>
<evidence type="ECO:0000256" key="10">
    <source>
        <dbReference type="ARBA" id="ARBA00023049"/>
    </source>
</evidence>
<accession>A0A1G6M0G6</accession>
<keyword evidence="3" id="KW-1003">Cell membrane</keyword>
<organism evidence="14 15">
    <name type="scientific">Paracidovorax valerianellae</name>
    <dbReference type="NCBI Taxonomy" id="187868"/>
    <lineage>
        <taxon>Bacteria</taxon>
        <taxon>Pseudomonadati</taxon>
        <taxon>Pseudomonadota</taxon>
        <taxon>Betaproteobacteria</taxon>
        <taxon>Burkholderiales</taxon>
        <taxon>Comamonadaceae</taxon>
        <taxon>Paracidovorax</taxon>
    </lineage>
</organism>
<dbReference type="Pfam" id="PF01435">
    <property type="entry name" value="Peptidase_M48"/>
    <property type="match status" value="1"/>
</dbReference>
<dbReference type="PANTHER" id="PTHR43221">
    <property type="entry name" value="PROTEASE HTPX"/>
    <property type="match status" value="1"/>
</dbReference>
<evidence type="ECO:0000256" key="7">
    <source>
        <dbReference type="ARBA" id="ARBA00022801"/>
    </source>
</evidence>
<evidence type="ECO:0000256" key="5">
    <source>
        <dbReference type="ARBA" id="ARBA00022692"/>
    </source>
</evidence>
<protein>
    <submittedName>
        <fullName evidence="14">Zn-dependent protease with chaperone function</fullName>
    </submittedName>
</protein>
<keyword evidence="15" id="KW-1185">Reference proteome</keyword>
<dbReference type="EMBL" id="FMZC01000002">
    <property type="protein sequence ID" value="SDC49013.1"/>
    <property type="molecule type" value="Genomic_DNA"/>
</dbReference>
<feature type="transmembrane region" description="Helical" evidence="12">
    <location>
        <begin position="154"/>
        <end position="177"/>
    </location>
</feature>
<keyword evidence="8" id="KW-0862">Zinc</keyword>
<evidence type="ECO:0000259" key="13">
    <source>
        <dbReference type="Pfam" id="PF01435"/>
    </source>
</evidence>
<dbReference type="InterPro" id="IPR001915">
    <property type="entry name" value="Peptidase_M48"/>
</dbReference>
<evidence type="ECO:0000313" key="14">
    <source>
        <dbReference type="EMBL" id="SDC49013.1"/>
    </source>
</evidence>
<keyword evidence="9 12" id="KW-1133">Transmembrane helix</keyword>
<dbReference type="GO" id="GO:0005886">
    <property type="term" value="C:plasma membrane"/>
    <property type="evidence" value="ECO:0007669"/>
    <property type="project" value="UniProtKB-SubCell"/>
</dbReference>
<dbReference type="CDD" id="cd07328">
    <property type="entry name" value="M48_Ste24p_like"/>
    <property type="match status" value="1"/>
</dbReference>
<evidence type="ECO:0000256" key="3">
    <source>
        <dbReference type="ARBA" id="ARBA00022475"/>
    </source>
</evidence>
<keyword evidence="5 12" id="KW-0812">Transmembrane</keyword>
<feature type="transmembrane region" description="Helical" evidence="12">
    <location>
        <begin position="12"/>
        <end position="33"/>
    </location>
</feature>
<dbReference type="STRING" id="187868.SAMN05192589_102298"/>
<dbReference type="Gene3D" id="3.30.2010.10">
    <property type="entry name" value="Metalloproteases ('zincins'), catalytic domain"/>
    <property type="match status" value="1"/>
</dbReference>
<evidence type="ECO:0000256" key="4">
    <source>
        <dbReference type="ARBA" id="ARBA00022670"/>
    </source>
</evidence>
<dbReference type="RefSeq" id="WP_092740610.1">
    <property type="nucleotide sequence ID" value="NZ_FMZC01000002.1"/>
</dbReference>
<evidence type="ECO:0000256" key="8">
    <source>
        <dbReference type="ARBA" id="ARBA00022833"/>
    </source>
</evidence>
<evidence type="ECO:0000256" key="9">
    <source>
        <dbReference type="ARBA" id="ARBA00022989"/>
    </source>
</evidence>
<dbReference type="GO" id="GO:0004222">
    <property type="term" value="F:metalloendopeptidase activity"/>
    <property type="evidence" value="ECO:0007669"/>
    <property type="project" value="InterPro"/>
</dbReference>
<comment type="subcellular location">
    <subcellularLocation>
        <location evidence="2">Cell membrane</location>
        <topology evidence="2">Multi-pass membrane protein</topology>
    </subcellularLocation>
</comment>
<dbReference type="GO" id="GO:0046872">
    <property type="term" value="F:metal ion binding"/>
    <property type="evidence" value="ECO:0007669"/>
    <property type="project" value="UniProtKB-KW"/>
</dbReference>
<feature type="transmembrane region" description="Helical" evidence="12">
    <location>
        <begin position="183"/>
        <end position="203"/>
    </location>
</feature>
<dbReference type="PANTHER" id="PTHR43221:SF1">
    <property type="entry name" value="PROTEASE HTPX"/>
    <property type="match status" value="1"/>
</dbReference>
<keyword evidence="6" id="KW-0479">Metal-binding</keyword>
<evidence type="ECO:0000256" key="6">
    <source>
        <dbReference type="ARBA" id="ARBA00022723"/>
    </source>
</evidence>
<evidence type="ECO:0000256" key="2">
    <source>
        <dbReference type="ARBA" id="ARBA00004651"/>
    </source>
</evidence>
<keyword evidence="7" id="KW-0378">Hydrolase</keyword>
<name>A0A1G6M0G6_9BURK</name>
<dbReference type="OrthoDB" id="5295941at2"/>
<keyword evidence="11 12" id="KW-0472">Membrane</keyword>
<evidence type="ECO:0000313" key="15">
    <source>
        <dbReference type="Proteomes" id="UP000198781"/>
    </source>
</evidence>
<dbReference type="GO" id="GO:0006508">
    <property type="term" value="P:proteolysis"/>
    <property type="evidence" value="ECO:0007669"/>
    <property type="project" value="UniProtKB-KW"/>
</dbReference>
<evidence type="ECO:0000256" key="1">
    <source>
        <dbReference type="ARBA" id="ARBA00001947"/>
    </source>
</evidence>